<dbReference type="Gene3D" id="3.30.1540.10">
    <property type="entry name" value="formyl-coa transferase, domain 3"/>
    <property type="match status" value="1"/>
</dbReference>
<feature type="region of interest" description="Disordered" evidence="2">
    <location>
        <begin position="370"/>
        <end position="401"/>
    </location>
</feature>
<dbReference type="InterPro" id="IPR023606">
    <property type="entry name" value="CoA-Trfase_III_dom_1_sf"/>
</dbReference>
<protein>
    <submittedName>
        <fullName evidence="3">Crotonobetainyl-CoA:carnitine CoA-transferase CaiB-like acyl-CoA transferase</fullName>
    </submittedName>
</protein>
<dbReference type="PANTHER" id="PTHR48207">
    <property type="entry name" value="SUCCINATE--HYDROXYMETHYLGLUTARATE COA-TRANSFERASE"/>
    <property type="match status" value="1"/>
</dbReference>
<dbReference type="InterPro" id="IPR050483">
    <property type="entry name" value="CoA-transferase_III_domain"/>
</dbReference>
<dbReference type="Pfam" id="PF02515">
    <property type="entry name" value="CoA_transf_3"/>
    <property type="match status" value="1"/>
</dbReference>
<dbReference type="InterPro" id="IPR044855">
    <property type="entry name" value="CoA-Trfase_III_dom3_sf"/>
</dbReference>
<evidence type="ECO:0000313" key="4">
    <source>
        <dbReference type="Proteomes" id="UP000240542"/>
    </source>
</evidence>
<evidence type="ECO:0000313" key="3">
    <source>
        <dbReference type="EMBL" id="PSK96299.1"/>
    </source>
</evidence>
<gene>
    <name evidence="3" type="ORF">CLV63_112183</name>
</gene>
<dbReference type="PANTHER" id="PTHR48207:SF3">
    <property type="entry name" value="SUCCINATE--HYDROXYMETHYLGLUTARATE COA-TRANSFERASE"/>
    <property type="match status" value="1"/>
</dbReference>
<reference evidence="3 4" key="1">
    <citation type="submission" date="2018-03" db="EMBL/GenBank/DDBJ databases">
        <title>Genomic Encyclopedia of Archaeal and Bacterial Type Strains, Phase II (KMG-II): from individual species to whole genera.</title>
        <authorList>
            <person name="Goeker M."/>
        </authorList>
    </citation>
    <scope>NUCLEOTIDE SEQUENCE [LARGE SCALE GENOMIC DNA]</scope>
    <source>
        <strain evidence="3 4">DSM 45312</strain>
    </source>
</reference>
<keyword evidence="4" id="KW-1185">Reference proteome</keyword>
<dbReference type="Proteomes" id="UP000240542">
    <property type="component" value="Unassembled WGS sequence"/>
</dbReference>
<dbReference type="AlphaFoldDB" id="A0A2P8DGI0"/>
<keyword evidence="1 3" id="KW-0808">Transferase</keyword>
<name>A0A2P8DGI0_9ACTN</name>
<sequence length="401" mass="41587">MVRDADGEARYGSGDRPGGLRPGALDGITIVDFSRVLAGPLVTMVLADLGATVVKVERPGTGDDTRSWGPPHDPTGEATYFLSVNRNKTSAVLDLGTPEGVRRARELVAGADVLVENFRPGVMDRLGLGYADLHAAHPSLVYCSISAFGRGAGAALPGYDLLVQAVGGLMSVTGDPGGEPQKVGVALVDVIAGLYATVGILAALRHRERTGVGQRVEVELLMALLASLSNQAAAYTGAGVVPARMGNAHPSIAPYATYPTADGTLALAVGNDRQFAALVHSLGISELARDPRFATNGQRVAHRDELRALLEERFRDRGTAQWAAELTAAGVPSGPVNDIAAAFSLAQDLGLEPVVAIPRGDGAPDVRLPRNPITLSATPAHYPAPPPLFPGEDPADPAPEP</sequence>
<organism evidence="3 4">
    <name type="scientific">Murinocardiopsis flavida</name>
    <dbReference type="NCBI Taxonomy" id="645275"/>
    <lineage>
        <taxon>Bacteria</taxon>
        <taxon>Bacillati</taxon>
        <taxon>Actinomycetota</taxon>
        <taxon>Actinomycetes</taxon>
        <taxon>Streptosporangiales</taxon>
        <taxon>Nocardiopsidaceae</taxon>
        <taxon>Murinocardiopsis</taxon>
    </lineage>
</organism>
<proteinExistence type="predicted"/>
<comment type="caution">
    <text evidence="3">The sequence shown here is derived from an EMBL/GenBank/DDBJ whole genome shotgun (WGS) entry which is preliminary data.</text>
</comment>
<dbReference type="SUPFAM" id="SSF89796">
    <property type="entry name" value="CoA-transferase family III (CaiB/BaiF)"/>
    <property type="match status" value="1"/>
</dbReference>
<dbReference type="RefSeq" id="WP_106584252.1">
    <property type="nucleotide sequence ID" value="NZ_PYGA01000012.1"/>
</dbReference>
<evidence type="ECO:0000256" key="2">
    <source>
        <dbReference type="SAM" id="MobiDB-lite"/>
    </source>
</evidence>
<dbReference type="InterPro" id="IPR003673">
    <property type="entry name" value="CoA-Trfase_fam_III"/>
</dbReference>
<accession>A0A2P8DGI0</accession>
<dbReference type="EMBL" id="PYGA01000012">
    <property type="protein sequence ID" value="PSK96299.1"/>
    <property type="molecule type" value="Genomic_DNA"/>
</dbReference>
<dbReference type="GO" id="GO:0008410">
    <property type="term" value="F:CoA-transferase activity"/>
    <property type="evidence" value="ECO:0007669"/>
    <property type="project" value="TreeGrafter"/>
</dbReference>
<dbReference type="OrthoDB" id="4251672at2"/>
<evidence type="ECO:0000256" key="1">
    <source>
        <dbReference type="ARBA" id="ARBA00022679"/>
    </source>
</evidence>
<dbReference type="Gene3D" id="3.40.50.10540">
    <property type="entry name" value="Crotonobetainyl-coa:carnitine coa-transferase, domain 1"/>
    <property type="match status" value="1"/>
</dbReference>